<dbReference type="PROSITE" id="PS50850">
    <property type="entry name" value="MFS"/>
    <property type="match status" value="1"/>
</dbReference>
<feature type="transmembrane region" description="Helical" evidence="7">
    <location>
        <begin position="373"/>
        <end position="394"/>
    </location>
</feature>
<feature type="transmembrane region" description="Helical" evidence="7">
    <location>
        <begin position="425"/>
        <end position="444"/>
    </location>
</feature>
<feature type="transmembrane region" description="Helical" evidence="7">
    <location>
        <begin position="88"/>
        <end position="107"/>
    </location>
</feature>
<evidence type="ECO:0000256" key="1">
    <source>
        <dbReference type="ARBA" id="ARBA00004651"/>
    </source>
</evidence>
<dbReference type="AlphaFoldDB" id="A0A0D8HHC9"/>
<proteinExistence type="predicted"/>
<keyword evidence="3" id="KW-1003">Cell membrane</keyword>
<dbReference type="InterPro" id="IPR011701">
    <property type="entry name" value="MFS"/>
</dbReference>
<dbReference type="STRING" id="1280514.AXFE_19050"/>
<feature type="transmembrane region" description="Helical" evidence="7">
    <location>
        <begin position="316"/>
        <end position="335"/>
    </location>
</feature>
<dbReference type="Proteomes" id="UP000032360">
    <property type="component" value="Unassembled WGS sequence"/>
</dbReference>
<dbReference type="InterPro" id="IPR020846">
    <property type="entry name" value="MFS_dom"/>
</dbReference>
<dbReference type="CDD" id="cd17321">
    <property type="entry name" value="MFS_MMR_MDR_like"/>
    <property type="match status" value="1"/>
</dbReference>
<evidence type="ECO:0000256" key="5">
    <source>
        <dbReference type="ARBA" id="ARBA00022989"/>
    </source>
</evidence>
<comment type="subcellular location">
    <subcellularLocation>
        <location evidence="1">Cell membrane</location>
        <topology evidence="1">Multi-pass membrane protein</topology>
    </subcellularLocation>
</comment>
<feature type="domain" description="Major facilitator superfamily (MFS) profile" evidence="8">
    <location>
        <begin position="22"/>
        <end position="485"/>
    </location>
</feature>
<reference evidence="9 10" key="1">
    <citation type="submission" date="2015-01" db="EMBL/GenBank/DDBJ databases">
        <title>Draft genome of the acidophilic iron oxidizer Acidithrix ferrooxidans strain Py-F3.</title>
        <authorList>
            <person name="Poehlein A."/>
            <person name="Eisen S."/>
            <person name="Schloemann M."/>
            <person name="Johnson B.D."/>
            <person name="Daniel R."/>
            <person name="Muehling M."/>
        </authorList>
    </citation>
    <scope>NUCLEOTIDE SEQUENCE [LARGE SCALE GENOMIC DNA]</scope>
    <source>
        <strain evidence="9 10">Py-F3</strain>
    </source>
</reference>
<evidence type="ECO:0000259" key="8">
    <source>
        <dbReference type="PROSITE" id="PS50850"/>
    </source>
</evidence>
<gene>
    <name evidence="9" type="primary">stp7</name>
    <name evidence="9" type="ORF">AXFE_19050</name>
</gene>
<evidence type="ECO:0000313" key="9">
    <source>
        <dbReference type="EMBL" id="KJF17192.1"/>
    </source>
</evidence>
<dbReference type="Pfam" id="PF07690">
    <property type="entry name" value="MFS_1"/>
    <property type="match status" value="1"/>
</dbReference>
<dbReference type="PANTHER" id="PTHR42718">
    <property type="entry name" value="MAJOR FACILITATOR SUPERFAMILY MULTIDRUG TRANSPORTER MFSC"/>
    <property type="match status" value="1"/>
</dbReference>
<evidence type="ECO:0000256" key="7">
    <source>
        <dbReference type="SAM" id="Phobius"/>
    </source>
</evidence>
<feature type="transmembrane region" description="Helical" evidence="7">
    <location>
        <begin position="178"/>
        <end position="201"/>
    </location>
</feature>
<dbReference type="OrthoDB" id="7375466at2"/>
<dbReference type="PATRIC" id="fig|1280514.3.peg.2507"/>
<evidence type="ECO:0000313" key="10">
    <source>
        <dbReference type="Proteomes" id="UP000032360"/>
    </source>
</evidence>
<feature type="transmembrane region" description="Helical" evidence="7">
    <location>
        <begin position="213"/>
        <end position="231"/>
    </location>
</feature>
<keyword evidence="4 7" id="KW-0812">Transmembrane</keyword>
<evidence type="ECO:0000256" key="6">
    <source>
        <dbReference type="ARBA" id="ARBA00023136"/>
    </source>
</evidence>
<keyword evidence="6 7" id="KW-0472">Membrane</keyword>
<keyword evidence="10" id="KW-1185">Reference proteome</keyword>
<dbReference type="SUPFAM" id="SSF103473">
    <property type="entry name" value="MFS general substrate transporter"/>
    <property type="match status" value="1"/>
</dbReference>
<accession>A0A0D8HHC9</accession>
<dbReference type="PANTHER" id="PTHR42718:SF39">
    <property type="entry name" value="ACTINORHODIN TRANSPORTER-RELATED"/>
    <property type="match status" value="1"/>
</dbReference>
<feature type="transmembrane region" description="Helical" evidence="7">
    <location>
        <begin position="60"/>
        <end position="76"/>
    </location>
</feature>
<dbReference type="NCBIfam" id="TIGR00711">
    <property type="entry name" value="efflux_EmrB"/>
    <property type="match status" value="1"/>
</dbReference>
<feature type="transmembrane region" description="Helical" evidence="7">
    <location>
        <begin position="456"/>
        <end position="481"/>
    </location>
</feature>
<feature type="transmembrane region" description="Helical" evidence="7">
    <location>
        <begin position="347"/>
        <end position="367"/>
    </location>
</feature>
<dbReference type="Gene3D" id="1.20.1720.10">
    <property type="entry name" value="Multidrug resistance protein D"/>
    <property type="match status" value="1"/>
</dbReference>
<feature type="transmembrane region" description="Helical" evidence="7">
    <location>
        <begin position="113"/>
        <end position="139"/>
    </location>
</feature>
<protein>
    <submittedName>
        <fullName evidence="9">Multidrug resistance protein Stp</fullName>
    </submittedName>
</protein>
<keyword evidence="2" id="KW-0813">Transport</keyword>
<sequence>MNQNSTYQDNFEPTPTSKNWKTLIVVLSGTFMAVIDSTIVNVALPSIANNLHATSSDIEWIVSGYLLAFGLILVPAGRFGDRIGHKPIFLTGISLFTIASVVCGTAINPTELVIARVIQGLAAGLFGPSVQATIQLLFIGRARSRAFGILGTMIGVSSALGPILGGVILSLAGSALGWRLVFFVNLIIGAIAIPMAVVLIPNNRPKITHKLDPFGLALITVGLAAIFIPLIEGQSIGWPLWTYLSIAFGAIIFISLTKWEQFASRTGREPIVDPKLARQRPFSGGVAIAMAYFGAFSSLFIIISLIWQVGLGRSPLASGLTVAPFALGTLISGSISDKFSARLKRRVLTLAASMLATSVVSIALIFHSSNSNILSITLVIPLFIGGFGNGIFIAPNQDFLLRSIPRSQAGTAAGLLQTAQRIGSAFGVALTGTVFFTVLAGQLPHTKNGIISQDRYIHAGAIAFLVNIALVIAVLALITILPRNPEVSSTN</sequence>
<feature type="transmembrane region" description="Helical" evidence="7">
    <location>
        <begin position="23"/>
        <end position="48"/>
    </location>
</feature>
<dbReference type="InterPro" id="IPR004638">
    <property type="entry name" value="EmrB-like"/>
</dbReference>
<dbReference type="PRINTS" id="PR01036">
    <property type="entry name" value="TCRTETB"/>
</dbReference>
<dbReference type="EMBL" id="JXYS01000061">
    <property type="protein sequence ID" value="KJF17192.1"/>
    <property type="molecule type" value="Genomic_DNA"/>
</dbReference>
<feature type="transmembrane region" description="Helical" evidence="7">
    <location>
        <begin position="237"/>
        <end position="256"/>
    </location>
</feature>
<organism evidence="9 10">
    <name type="scientific">Acidithrix ferrooxidans</name>
    <dbReference type="NCBI Taxonomy" id="1280514"/>
    <lineage>
        <taxon>Bacteria</taxon>
        <taxon>Bacillati</taxon>
        <taxon>Actinomycetota</taxon>
        <taxon>Acidimicrobiia</taxon>
        <taxon>Acidimicrobiales</taxon>
        <taxon>Acidimicrobiaceae</taxon>
        <taxon>Acidithrix</taxon>
    </lineage>
</organism>
<evidence type="ECO:0000256" key="2">
    <source>
        <dbReference type="ARBA" id="ARBA00022448"/>
    </source>
</evidence>
<feature type="transmembrane region" description="Helical" evidence="7">
    <location>
        <begin position="285"/>
        <end position="310"/>
    </location>
</feature>
<evidence type="ECO:0000256" key="4">
    <source>
        <dbReference type="ARBA" id="ARBA00022692"/>
    </source>
</evidence>
<dbReference type="Gene3D" id="1.20.1250.20">
    <property type="entry name" value="MFS general substrate transporter like domains"/>
    <property type="match status" value="1"/>
</dbReference>
<feature type="transmembrane region" description="Helical" evidence="7">
    <location>
        <begin position="146"/>
        <end position="172"/>
    </location>
</feature>
<name>A0A0D8HHC9_9ACTN</name>
<dbReference type="InterPro" id="IPR036259">
    <property type="entry name" value="MFS_trans_sf"/>
</dbReference>
<evidence type="ECO:0000256" key="3">
    <source>
        <dbReference type="ARBA" id="ARBA00022475"/>
    </source>
</evidence>
<comment type="caution">
    <text evidence="9">The sequence shown here is derived from an EMBL/GenBank/DDBJ whole genome shotgun (WGS) entry which is preliminary data.</text>
</comment>
<dbReference type="GO" id="GO:0022857">
    <property type="term" value="F:transmembrane transporter activity"/>
    <property type="evidence" value="ECO:0007669"/>
    <property type="project" value="InterPro"/>
</dbReference>
<dbReference type="RefSeq" id="WP_052605562.1">
    <property type="nucleotide sequence ID" value="NZ_JXYS01000061.1"/>
</dbReference>
<keyword evidence="5 7" id="KW-1133">Transmembrane helix</keyword>
<dbReference type="GO" id="GO:0005886">
    <property type="term" value="C:plasma membrane"/>
    <property type="evidence" value="ECO:0007669"/>
    <property type="project" value="UniProtKB-SubCell"/>
</dbReference>